<proteinExistence type="predicted"/>
<name>A0A011V545_RUMAL</name>
<comment type="caution">
    <text evidence="2">The sequence shown here is derived from an EMBL/GenBank/DDBJ whole genome shotgun (WGS) entry which is preliminary data.</text>
</comment>
<dbReference type="AlphaFoldDB" id="A0A011V545"/>
<keyword evidence="1" id="KW-0812">Transmembrane</keyword>
<evidence type="ECO:0000256" key="1">
    <source>
        <dbReference type="SAM" id="Phobius"/>
    </source>
</evidence>
<sequence>MTYMLNNLDEAVDRKFLVTKPMKAQAEPGSIIHVLDVKDRKKDGYLVEYRVTDVGKGYSFRDYAAKFNSVKDFCNWARPDNFIARHYEAFDLKEIQNYIKVTDRSFITSGLPIVVVLALALFALGFLVIKGVAGIIIAAVGTVIVFAGVSWFLRWQKSRVKLNLYSKISSDWGVQFK</sequence>
<dbReference type="OrthoDB" id="1821584at2"/>
<keyword evidence="3" id="KW-1185">Reference proteome</keyword>
<protein>
    <submittedName>
        <fullName evidence="2">Uncharacterized protein</fullName>
    </submittedName>
</protein>
<accession>A0A011V545</accession>
<feature type="transmembrane region" description="Helical" evidence="1">
    <location>
        <begin position="106"/>
        <end position="129"/>
    </location>
</feature>
<evidence type="ECO:0000313" key="2">
    <source>
        <dbReference type="EMBL" id="EXM40622.1"/>
    </source>
</evidence>
<gene>
    <name evidence="2" type="ORF">RASY3_02130</name>
</gene>
<dbReference type="EMBL" id="JEOB01000001">
    <property type="protein sequence ID" value="EXM40622.1"/>
    <property type="molecule type" value="Genomic_DNA"/>
</dbReference>
<evidence type="ECO:0000313" key="3">
    <source>
        <dbReference type="Proteomes" id="UP000021369"/>
    </source>
</evidence>
<organism evidence="2 3">
    <name type="scientific">Ruminococcus albus SY3</name>
    <dbReference type="NCBI Taxonomy" id="1341156"/>
    <lineage>
        <taxon>Bacteria</taxon>
        <taxon>Bacillati</taxon>
        <taxon>Bacillota</taxon>
        <taxon>Clostridia</taxon>
        <taxon>Eubacteriales</taxon>
        <taxon>Oscillospiraceae</taxon>
        <taxon>Ruminococcus</taxon>
    </lineage>
</organism>
<feature type="transmembrane region" description="Helical" evidence="1">
    <location>
        <begin position="135"/>
        <end position="153"/>
    </location>
</feature>
<dbReference type="RefSeq" id="WP_037284741.1">
    <property type="nucleotide sequence ID" value="NZ_JEOB01000001.1"/>
</dbReference>
<reference evidence="2 3" key="1">
    <citation type="submission" date="2013-06" db="EMBL/GenBank/DDBJ databases">
        <title>Rumen cellulosomics: divergent fiber-degrading strategies revealed by comparative genome-wide analysis of six Ruminococcal strains.</title>
        <authorList>
            <person name="Dassa B."/>
            <person name="Borovok I."/>
            <person name="Lamed R."/>
            <person name="Flint H."/>
            <person name="Yeoman C.J."/>
            <person name="White B."/>
            <person name="Bayer E.A."/>
        </authorList>
    </citation>
    <scope>NUCLEOTIDE SEQUENCE [LARGE SCALE GENOMIC DNA]</scope>
    <source>
        <strain evidence="2 3">SY3</strain>
    </source>
</reference>
<dbReference type="Proteomes" id="UP000021369">
    <property type="component" value="Unassembled WGS sequence"/>
</dbReference>
<keyword evidence="1" id="KW-1133">Transmembrane helix</keyword>
<dbReference type="PATRIC" id="fig|1341156.4.peg.149"/>
<keyword evidence="1" id="KW-0472">Membrane</keyword>